<feature type="region of interest" description="Disordered" evidence="1">
    <location>
        <begin position="449"/>
        <end position="470"/>
    </location>
</feature>
<evidence type="ECO:0000313" key="3">
    <source>
        <dbReference type="EMBL" id="EPE04885.1"/>
    </source>
</evidence>
<dbReference type="PANTHER" id="PTHR44167">
    <property type="entry name" value="OVARIAN-SPECIFIC SERINE/THREONINE-PROTEIN KINASE LOK-RELATED"/>
    <property type="match status" value="1"/>
</dbReference>
<keyword evidence="3" id="KW-0418">Kinase</keyword>
<dbReference type="Proteomes" id="UP000016923">
    <property type="component" value="Unassembled WGS sequence"/>
</dbReference>
<dbReference type="InterPro" id="IPR000719">
    <property type="entry name" value="Prot_kinase_dom"/>
</dbReference>
<dbReference type="GO" id="GO:0004674">
    <property type="term" value="F:protein serine/threonine kinase activity"/>
    <property type="evidence" value="ECO:0007669"/>
    <property type="project" value="TreeGrafter"/>
</dbReference>
<dbReference type="InterPro" id="IPR011009">
    <property type="entry name" value="Kinase-like_dom_sf"/>
</dbReference>
<dbReference type="GO" id="GO:0044773">
    <property type="term" value="P:mitotic DNA damage checkpoint signaling"/>
    <property type="evidence" value="ECO:0007669"/>
    <property type="project" value="TreeGrafter"/>
</dbReference>
<dbReference type="VEuPathDB" id="FungiDB:F503_00039"/>
<gene>
    <name evidence="3" type="ORF">F503_00039</name>
</gene>
<dbReference type="Pfam" id="PF00069">
    <property type="entry name" value="Pkinase"/>
    <property type="match status" value="1"/>
</dbReference>
<feature type="domain" description="Protein kinase" evidence="2">
    <location>
        <begin position="119"/>
        <end position="419"/>
    </location>
</feature>
<evidence type="ECO:0000256" key="1">
    <source>
        <dbReference type="SAM" id="MobiDB-lite"/>
    </source>
</evidence>
<dbReference type="SMART" id="SM00220">
    <property type="entry name" value="S_TKc"/>
    <property type="match status" value="1"/>
</dbReference>
<proteinExistence type="predicted"/>
<dbReference type="eggNOG" id="KOG0032">
    <property type="taxonomic scope" value="Eukaryota"/>
</dbReference>
<keyword evidence="3" id="KW-0808">Transferase</keyword>
<dbReference type="GO" id="GO:0005634">
    <property type="term" value="C:nucleus"/>
    <property type="evidence" value="ECO:0007669"/>
    <property type="project" value="TreeGrafter"/>
</dbReference>
<dbReference type="AlphaFoldDB" id="S3CVS8"/>
<dbReference type="PROSITE" id="PS50011">
    <property type="entry name" value="PROTEIN_KINASE_DOM"/>
    <property type="match status" value="1"/>
</dbReference>
<keyword evidence="4" id="KW-1185">Reference proteome</keyword>
<name>S3CVS8_OPHP1</name>
<sequence>MVSPLDGWHTVLRIECHDTDSKRLLNDKGQDRITHQDNVSVLDIGFNINQSHDTPKHLARIGTSLDCDIILPEKFEDVDCCFYVNSNSGEILLHDNHKPINGRRKTSVDFRRRELDDDEFHDKLVHKGTKWAVVLHPDLSESASSPEERQYILKIGSLEFLLRPPIYGSRTYGPSTEVLRYMKTKFVTCDSLQHDGAVDGDKIKHVAHIVPYLHTEGLDQETTKLRRKVIVYMDVFEGSLADMIADGNFVDIQKGLPMLMQMVVHMATALSSIAGVNAVHRDVKPENVLYNGDKFYLTDFGLAKEIDNYATIVGTQVYQAPEVFDRKVIDGEEVKVIPHTSKIDIFGLGVTIAACLKSMLPPEMGDYFTRGKMDWWAYVQKVLGVLDLGDDRCFSSMAEIAPEDRPTAKEVLEAASALIGALGDHSGLCSALESMSFIPGARIPIKRDEGQHATERSYNGPGPDFVLPQR</sequence>
<dbReference type="OrthoDB" id="4062651at2759"/>
<dbReference type="GO" id="GO:0005524">
    <property type="term" value="F:ATP binding"/>
    <property type="evidence" value="ECO:0007669"/>
    <property type="project" value="InterPro"/>
</dbReference>
<dbReference type="Gene3D" id="1.10.510.10">
    <property type="entry name" value="Transferase(Phosphotransferase) domain 1"/>
    <property type="match status" value="1"/>
</dbReference>
<reference evidence="3 4" key="1">
    <citation type="journal article" date="2013" name="BMC Genomics">
        <title>The genome and transcriptome of the pine saprophyte Ophiostoma piceae, and a comparison with the bark beetle-associated pine pathogen Grosmannia clavigera.</title>
        <authorList>
            <person name="Haridas S."/>
            <person name="Wang Y."/>
            <person name="Lim L."/>
            <person name="Massoumi Alamouti S."/>
            <person name="Jackman S."/>
            <person name="Docking R."/>
            <person name="Robertson G."/>
            <person name="Birol I."/>
            <person name="Bohlmann J."/>
            <person name="Breuil C."/>
        </authorList>
    </citation>
    <scope>NUCLEOTIDE SEQUENCE [LARGE SCALE GENOMIC DNA]</scope>
    <source>
        <strain evidence="3 4">UAMH 11346</strain>
    </source>
</reference>
<accession>S3CVS8</accession>
<dbReference type="EMBL" id="KE148158">
    <property type="protein sequence ID" value="EPE04885.1"/>
    <property type="molecule type" value="Genomic_DNA"/>
</dbReference>
<dbReference type="STRING" id="1262450.S3CVS8"/>
<evidence type="ECO:0000259" key="2">
    <source>
        <dbReference type="PROSITE" id="PS50011"/>
    </source>
</evidence>
<protein>
    <submittedName>
        <fullName evidence="3">Protein kinase</fullName>
    </submittedName>
</protein>
<dbReference type="SUPFAM" id="SSF56112">
    <property type="entry name" value="Protein kinase-like (PK-like)"/>
    <property type="match status" value="1"/>
</dbReference>
<dbReference type="PANTHER" id="PTHR44167:SF24">
    <property type="entry name" value="SERINE_THREONINE-PROTEIN KINASE CHK2"/>
    <property type="match status" value="1"/>
</dbReference>
<evidence type="ECO:0000313" key="4">
    <source>
        <dbReference type="Proteomes" id="UP000016923"/>
    </source>
</evidence>
<organism evidence="3 4">
    <name type="scientific">Ophiostoma piceae (strain UAMH 11346)</name>
    <name type="common">Sap stain fungus</name>
    <dbReference type="NCBI Taxonomy" id="1262450"/>
    <lineage>
        <taxon>Eukaryota</taxon>
        <taxon>Fungi</taxon>
        <taxon>Dikarya</taxon>
        <taxon>Ascomycota</taxon>
        <taxon>Pezizomycotina</taxon>
        <taxon>Sordariomycetes</taxon>
        <taxon>Sordariomycetidae</taxon>
        <taxon>Ophiostomatales</taxon>
        <taxon>Ophiostomataceae</taxon>
        <taxon>Ophiostoma</taxon>
    </lineage>
</organism>
<dbReference type="HOGENOM" id="CLU_034015_0_0_1"/>